<proteinExistence type="predicted"/>
<organism evidence="1 2">
    <name type="scientific">Rhodobaculum claviforme</name>
    <dbReference type="NCBI Taxonomy" id="1549854"/>
    <lineage>
        <taxon>Bacteria</taxon>
        <taxon>Pseudomonadati</taxon>
        <taxon>Pseudomonadota</taxon>
        <taxon>Alphaproteobacteria</taxon>
        <taxon>Rhodobacterales</taxon>
        <taxon>Paracoccaceae</taxon>
        <taxon>Rhodobaculum</taxon>
    </lineage>
</organism>
<evidence type="ECO:0008006" key="3">
    <source>
        <dbReference type="Google" id="ProtNLM"/>
    </source>
</evidence>
<reference evidence="1" key="2">
    <citation type="journal article" date="2020" name="Microorganisms">
        <title>Osmotic Adaptation and Compatible Solute Biosynthesis of Phototrophic Bacteria as Revealed from Genome Analyses.</title>
        <authorList>
            <person name="Imhoff J.F."/>
            <person name="Rahn T."/>
            <person name="Kunzel S."/>
            <person name="Keller A."/>
            <person name="Neulinger S.C."/>
        </authorList>
    </citation>
    <scope>NUCLEOTIDE SEQUENCE</scope>
    <source>
        <strain evidence="1">LMG 28126</strain>
    </source>
</reference>
<dbReference type="InterPro" id="IPR027417">
    <property type="entry name" value="P-loop_NTPase"/>
</dbReference>
<evidence type="ECO:0000313" key="1">
    <source>
        <dbReference type="EMBL" id="MBK5928385.1"/>
    </source>
</evidence>
<gene>
    <name evidence="1" type="ORF">CCR87_13760</name>
</gene>
<accession>A0A934TLM1</accession>
<dbReference type="AlphaFoldDB" id="A0A934TLM1"/>
<keyword evidence="2" id="KW-1185">Reference proteome</keyword>
<name>A0A934TLM1_9RHOB</name>
<dbReference type="EMBL" id="NHSD01000301">
    <property type="protein sequence ID" value="MBK5928385.1"/>
    <property type="molecule type" value="Genomic_DNA"/>
</dbReference>
<feature type="non-terminal residue" evidence="1">
    <location>
        <position position="198"/>
    </location>
</feature>
<reference evidence="1" key="1">
    <citation type="submission" date="2017-05" db="EMBL/GenBank/DDBJ databases">
        <authorList>
            <person name="Imhoff J.F."/>
            <person name="Rahn T."/>
            <person name="Kuenzel S."/>
            <person name="Neulinger S.C."/>
        </authorList>
    </citation>
    <scope>NUCLEOTIDE SEQUENCE</scope>
    <source>
        <strain evidence="1">LMG 28126</strain>
    </source>
</reference>
<evidence type="ECO:0000313" key="2">
    <source>
        <dbReference type="Proteomes" id="UP000706333"/>
    </source>
</evidence>
<dbReference type="SUPFAM" id="SSF52540">
    <property type="entry name" value="P-loop containing nucleoside triphosphate hydrolases"/>
    <property type="match status" value="1"/>
</dbReference>
<dbReference type="Gene3D" id="3.40.50.300">
    <property type="entry name" value="P-loop containing nucleotide triphosphate hydrolases"/>
    <property type="match status" value="1"/>
</dbReference>
<comment type="caution">
    <text evidence="1">The sequence shown here is derived from an EMBL/GenBank/DDBJ whole genome shotgun (WGS) entry which is preliminary data.</text>
</comment>
<dbReference type="RefSeq" id="WP_201158150.1">
    <property type="nucleotide sequence ID" value="NZ_NHSD01000301.1"/>
</dbReference>
<dbReference type="Proteomes" id="UP000706333">
    <property type="component" value="Unassembled WGS sequence"/>
</dbReference>
<sequence>MRAIVWLRQLDYARRYRRRHPGAVPAPVFMLHIGKTGGTFVKRVLKDPDLFVQQPVLFVPFGHNIRHCHLPEGARFLFCTRDPVRRFASGFASRQRMGRPPSHRPWSRAEAAAFARFATANDLAEALDSADTAEQAAARAAMGAIKHVAQPHSHWFSDRARLARDIAAGRALRVRQEALVPDLEAVLARLGCRLAGAG</sequence>
<protein>
    <recommendedName>
        <fullName evidence="3">Sulfotransferase family protein</fullName>
    </recommendedName>
</protein>